<accession>A0A382BKQ7</accession>
<proteinExistence type="predicted"/>
<evidence type="ECO:0008006" key="2">
    <source>
        <dbReference type="Google" id="ProtNLM"/>
    </source>
</evidence>
<dbReference type="PANTHER" id="PTHR42820">
    <property type="entry name" value="SHORT-CHAIN DEHYDROGENASE REDUCTASE"/>
    <property type="match status" value="1"/>
</dbReference>
<feature type="non-terminal residue" evidence="1">
    <location>
        <position position="162"/>
    </location>
</feature>
<organism evidence="1">
    <name type="scientific">marine metagenome</name>
    <dbReference type="NCBI Taxonomy" id="408172"/>
    <lineage>
        <taxon>unclassified sequences</taxon>
        <taxon>metagenomes</taxon>
        <taxon>ecological metagenomes</taxon>
    </lineage>
</organism>
<reference evidence="1" key="1">
    <citation type="submission" date="2018-05" db="EMBL/GenBank/DDBJ databases">
        <authorList>
            <person name="Lanie J.A."/>
            <person name="Ng W.-L."/>
            <person name="Kazmierczak K.M."/>
            <person name="Andrzejewski T.M."/>
            <person name="Davidsen T.M."/>
            <person name="Wayne K.J."/>
            <person name="Tettelin H."/>
            <person name="Glass J.I."/>
            <person name="Rusch D."/>
            <person name="Podicherti R."/>
            <person name="Tsui H.-C.T."/>
            <person name="Winkler M.E."/>
        </authorList>
    </citation>
    <scope>NUCLEOTIDE SEQUENCE</scope>
</reference>
<dbReference type="EMBL" id="UINC01030026">
    <property type="protein sequence ID" value="SVB13743.1"/>
    <property type="molecule type" value="Genomic_DNA"/>
</dbReference>
<protein>
    <recommendedName>
        <fullName evidence="2">Cyclopentanol dehydrogenase</fullName>
    </recommendedName>
</protein>
<dbReference type="SUPFAM" id="SSF51735">
    <property type="entry name" value="NAD(P)-binding Rossmann-fold domains"/>
    <property type="match status" value="1"/>
</dbReference>
<dbReference type="PRINTS" id="PR00081">
    <property type="entry name" value="GDHRDH"/>
</dbReference>
<dbReference type="InterPro" id="IPR036291">
    <property type="entry name" value="NAD(P)-bd_dom_sf"/>
</dbReference>
<dbReference type="InterPro" id="IPR002347">
    <property type="entry name" value="SDR_fam"/>
</dbReference>
<name>A0A382BKQ7_9ZZZZ</name>
<dbReference type="AlphaFoldDB" id="A0A382BKQ7"/>
<gene>
    <name evidence="1" type="ORF">METZ01_LOCUS166597</name>
</gene>
<dbReference type="Gene3D" id="3.40.50.720">
    <property type="entry name" value="NAD(P)-binding Rossmann-like Domain"/>
    <property type="match status" value="1"/>
</dbReference>
<dbReference type="PANTHER" id="PTHR42820:SF1">
    <property type="entry name" value="SHORT-CHAIN DEHYDROGENASE_REDUCTASE FAMILY PROTEIN"/>
    <property type="match status" value="1"/>
</dbReference>
<sequence>MGNRLSGKVAIVTGGASGIGAATCRLFAKEGAKGVVIADINEELGGEVADQIREQGGDAFYIFLDVSEEQQWIDTVAATVERYGRLDVTVNNAGMSTWESRKNVEDTTLEIWNRMHAVNVTGVFLGTKYSIPEMRKVGGGSIINISSIYGIVGSKGGTSYHS</sequence>
<evidence type="ECO:0000313" key="1">
    <source>
        <dbReference type="EMBL" id="SVB13743.1"/>
    </source>
</evidence>
<dbReference type="Pfam" id="PF00106">
    <property type="entry name" value="adh_short"/>
    <property type="match status" value="1"/>
</dbReference>
<dbReference type="PRINTS" id="PR00080">
    <property type="entry name" value="SDRFAMILY"/>
</dbReference>